<dbReference type="InterPro" id="IPR029068">
    <property type="entry name" value="Glyas_Bleomycin-R_OHBP_Dase"/>
</dbReference>
<feature type="domain" description="VOC" evidence="1">
    <location>
        <begin position="3"/>
        <end position="117"/>
    </location>
</feature>
<dbReference type="SUPFAM" id="SSF54593">
    <property type="entry name" value="Glyoxalase/Bleomycin resistance protein/Dihydroxybiphenyl dioxygenase"/>
    <property type="match status" value="1"/>
</dbReference>
<dbReference type="KEGG" id="mzi:HWN40_07095"/>
<evidence type="ECO:0000313" key="2">
    <source>
        <dbReference type="EMBL" id="QLC50022.1"/>
    </source>
</evidence>
<dbReference type="Gene3D" id="3.10.180.10">
    <property type="entry name" value="2,3-Dihydroxybiphenyl 1,2-Dioxygenase, domain 1"/>
    <property type="match status" value="1"/>
</dbReference>
<evidence type="ECO:0000259" key="1">
    <source>
        <dbReference type="PROSITE" id="PS51819"/>
    </source>
</evidence>
<dbReference type="GeneID" id="55821428"/>
<dbReference type="AlphaFoldDB" id="A0A7D5I8Y5"/>
<proteinExistence type="predicted"/>
<dbReference type="OrthoDB" id="134577at2157"/>
<dbReference type="PROSITE" id="PS51819">
    <property type="entry name" value="VOC"/>
    <property type="match status" value="1"/>
</dbReference>
<dbReference type="PANTHER" id="PTHR33993:SF2">
    <property type="entry name" value="VOC DOMAIN-CONTAINING PROTEIN"/>
    <property type="match status" value="1"/>
</dbReference>
<dbReference type="Proteomes" id="UP000509594">
    <property type="component" value="Chromosome"/>
</dbReference>
<reference evidence="2 3" key="1">
    <citation type="submission" date="2020-06" db="EMBL/GenBank/DDBJ databases">
        <title>Methanolobus halotolerans sp. nov., isolated from a saline lake Tus in Siberia.</title>
        <authorList>
            <person name="Shen Y."/>
            <person name="Chen S.-C."/>
            <person name="Lai M.-C."/>
            <person name="Huang H.-H."/>
            <person name="Chiu H.-H."/>
            <person name="Tang S.-L."/>
            <person name="Rogozin D.Y."/>
            <person name="Degermendzhy A.G."/>
        </authorList>
    </citation>
    <scope>NUCLEOTIDE SEQUENCE [LARGE SCALE GENOMIC DNA]</scope>
    <source>
        <strain evidence="2 3">DSM 21339</strain>
    </source>
</reference>
<keyword evidence="3" id="KW-1185">Reference proteome</keyword>
<dbReference type="InterPro" id="IPR053863">
    <property type="entry name" value="Glyoxy/Ble-like_N"/>
</dbReference>
<dbReference type="InterPro" id="IPR052164">
    <property type="entry name" value="Anthracycline_SecMetBiosynth"/>
</dbReference>
<dbReference type="Pfam" id="PF22677">
    <property type="entry name" value="Ble-like_N"/>
    <property type="match status" value="1"/>
</dbReference>
<name>A0A7D5I8Y5_9EURY</name>
<organism evidence="2 3">
    <name type="scientific">Methanolobus zinderi</name>
    <dbReference type="NCBI Taxonomy" id="536044"/>
    <lineage>
        <taxon>Archaea</taxon>
        <taxon>Methanobacteriati</taxon>
        <taxon>Methanobacteriota</taxon>
        <taxon>Stenosarchaea group</taxon>
        <taxon>Methanomicrobia</taxon>
        <taxon>Methanosarcinales</taxon>
        <taxon>Methanosarcinaceae</taxon>
        <taxon>Methanolobus</taxon>
    </lineage>
</organism>
<dbReference type="RefSeq" id="WP_176965078.1">
    <property type="nucleotide sequence ID" value="NZ_CP058215.1"/>
</dbReference>
<dbReference type="InterPro" id="IPR037523">
    <property type="entry name" value="VOC_core"/>
</dbReference>
<protein>
    <submittedName>
        <fullName evidence="2">VOC family protein</fullName>
    </submittedName>
</protein>
<evidence type="ECO:0000313" key="3">
    <source>
        <dbReference type="Proteomes" id="UP000509594"/>
    </source>
</evidence>
<gene>
    <name evidence="2" type="ORF">HWN40_07095</name>
</gene>
<dbReference type="PANTHER" id="PTHR33993">
    <property type="entry name" value="GLYOXALASE-RELATED"/>
    <property type="match status" value="1"/>
</dbReference>
<dbReference type="CDD" id="cd07247">
    <property type="entry name" value="SgaA_N_like"/>
    <property type="match status" value="1"/>
</dbReference>
<accession>A0A7D5I8Y5</accession>
<sequence>MPTIVHFDVPADDLERAKEFYSGLFGWNFEHPPGMEDYYLIETTGLDGEEGVRGGMGHRGSPEQRMAGYIGVPSVDEYAEKVTDAGGKILNRMPVPGWGYLAICLDTENNIFGLWEENSDAK</sequence>
<dbReference type="EMBL" id="CP058215">
    <property type="protein sequence ID" value="QLC50022.1"/>
    <property type="molecule type" value="Genomic_DNA"/>
</dbReference>